<dbReference type="EMBL" id="JAVDXT010000004">
    <property type="protein sequence ID" value="MDR7379346.1"/>
    <property type="molecule type" value="Genomic_DNA"/>
</dbReference>
<keyword evidence="2" id="KW-1185">Reference proteome</keyword>
<evidence type="ECO:0000313" key="1">
    <source>
        <dbReference type="EMBL" id="MDR7379346.1"/>
    </source>
</evidence>
<organism evidence="1 2">
    <name type="scientific">Rhodoferax ferrireducens</name>
    <dbReference type="NCBI Taxonomy" id="192843"/>
    <lineage>
        <taxon>Bacteria</taxon>
        <taxon>Pseudomonadati</taxon>
        <taxon>Pseudomonadota</taxon>
        <taxon>Betaproteobacteria</taxon>
        <taxon>Burkholderiales</taxon>
        <taxon>Comamonadaceae</taxon>
        <taxon>Rhodoferax</taxon>
    </lineage>
</organism>
<name>A0ABU2CDI6_9BURK</name>
<dbReference type="RefSeq" id="WP_310375924.1">
    <property type="nucleotide sequence ID" value="NZ_JAVDXT010000004.1"/>
</dbReference>
<evidence type="ECO:0000313" key="2">
    <source>
        <dbReference type="Proteomes" id="UP001180487"/>
    </source>
</evidence>
<protein>
    <submittedName>
        <fullName evidence="1">Uncharacterized protein</fullName>
    </submittedName>
</protein>
<reference evidence="1 2" key="1">
    <citation type="submission" date="2023-07" db="EMBL/GenBank/DDBJ databases">
        <title>Sorghum-associated microbial communities from plants grown in Nebraska, USA.</title>
        <authorList>
            <person name="Schachtman D."/>
        </authorList>
    </citation>
    <scope>NUCLEOTIDE SEQUENCE [LARGE SCALE GENOMIC DNA]</scope>
    <source>
        <strain evidence="1 2">BE313</strain>
    </source>
</reference>
<comment type="caution">
    <text evidence="1">The sequence shown here is derived from an EMBL/GenBank/DDBJ whole genome shotgun (WGS) entry which is preliminary data.</text>
</comment>
<gene>
    <name evidence="1" type="ORF">J2X19_004040</name>
</gene>
<accession>A0ABU2CDI6</accession>
<sequence>MASNHLRRIAVSVDEPKRGEFYWTLMESTGDITVWNELYAARESVPTYGEALRTGVAILVSMGSDADGPRLVGEDENMAPVG</sequence>
<proteinExistence type="predicted"/>
<dbReference type="Proteomes" id="UP001180487">
    <property type="component" value="Unassembled WGS sequence"/>
</dbReference>